<protein>
    <submittedName>
        <fullName evidence="10">TIGR04211 family SH3 domain-containing protein</fullName>
    </submittedName>
</protein>
<dbReference type="EMBL" id="QRAN01000005">
    <property type="protein sequence ID" value="RLQ22680.1"/>
    <property type="molecule type" value="Genomic_DNA"/>
</dbReference>
<keyword evidence="2 7" id="KW-0812">Transmembrane</keyword>
<dbReference type="InterPro" id="IPR003646">
    <property type="entry name" value="SH3-like_bac-type"/>
</dbReference>
<keyword evidence="11" id="KW-1185">Reference proteome</keyword>
<evidence type="ECO:0000313" key="10">
    <source>
        <dbReference type="EMBL" id="RLQ22680.1"/>
    </source>
</evidence>
<keyword evidence="5 7" id="KW-0472">Membrane</keyword>
<keyword evidence="6" id="KW-0175">Coiled coil</keyword>
<dbReference type="Proteomes" id="UP000265509">
    <property type="component" value="Unassembled WGS sequence"/>
</dbReference>
<evidence type="ECO:0000256" key="5">
    <source>
        <dbReference type="ARBA" id="ARBA00023136"/>
    </source>
</evidence>
<feature type="transmembrane region" description="Helical" evidence="7">
    <location>
        <begin position="192"/>
        <end position="213"/>
    </location>
</feature>
<evidence type="ECO:0000256" key="3">
    <source>
        <dbReference type="ARBA" id="ARBA00022729"/>
    </source>
</evidence>
<proteinExistence type="predicted"/>
<dbReference type="InterPro" id="IPR016476">
    <property type="entry name" value="SH3_dom_pro"/>
</dbReference>
<sequence>MLRYLSAFTLLLAFALPATAQDIRYVSDEVFVVLHTGPGKEYRWAAKLTPGTRMEVASLSDDGNWAQVTTSRGTSGWVSTEFLTGEAPAQVKLPAAEARAEQLAAKNAELGDQVKTLQAEKLELLNRANSIDSDLGSVSQELAKLKQISGNAVQLDTDNRRLVEESENLRSELEMLKAENMRLQDKLNSEDFINGALAVALGVFITLIVPRLWPKRRKSSSWA</sequence>
<reference evidence="10 11" key="1">
    <citation type="submission" date="2018-07" db="EMBL/GenBank/DDBJ databases">
        <title>Halioglobus sp. genome submission.</title>
        <authorList>
            <person name="Ye M.-Q."/>
            <person name="Du Z.-J."/>
        </authorList>
    </citation>
    <scope>NUCLEOTIDE SEQUENCE [LARGE SCALE GENOMIC DNA]</scope>
    <source>
        <strain evidence="10 11">U0301</strain>
    </source>
</reference>
<accession>A0A3L7E1V7</accession>
<evidence type="ECO:0000256" key="7">
    <source>
        <dbReference type="SAM" id="Phobius"/>
    </source>
</evidence>
<evidence type="ECO:0000256" key="4">
    <source>
        <dbReference type="ARBA" id="ARBA00022989"/>
    </source>
</evidence>
<feature type="domain" description="SH3b" evidence="9">
    <location>
        <begin position="21"/>
        <end position="87"/>
    </location>
</feature>
<dbReference type="RefSeq" id="WP_117953451.1">
    <property type="nucleotide sequence ID" value="NZ_QRAN01000005.1"/>
</dbReference>
<gene>
    <name evidence="10" type="ORF">DWB85_06770</name>
</gene>
<feature type="coiled-coil region" evidence="6">
    <location>
        <begin position="152"/>
        <end position="186"/>
    </location>
</feature>
<evidence type="ECO:0000256" key="6">
    <source>
        <dbReference type="SAM" id="Coils"/>
    </source>
</evidence>
<comment type="caution">
    <text evidence="10">The sequence shown here is derived from an EMBL/GenBank/DDBJ whole genome shotgun (WGS) entry which is preliminary data.</text>
</comment>
<dbReference type="GO" id="GO:0016020">
    <property type="term" value="C:membrane"/>
    <property type="evidence" value="ECO:0007669"/>
    <property type="project" value="UniProtKB-SubCell"/>
</dbReference>
<evidence type="ECO:0000256" key="1">
    <source>
        <dbReference type="ARBA" id="ARBA00004167"/>
    </source>
</evidence>
<comment type="subcellular location">
    <subcellularLocation>
        <location evidence="1">Membrane</location>
        <topology evidence="1">Single-pass membrane protein</topology>
    </subcellularLocation>
</comment>
<evidence type="ECO:0000256" key="8">
    <source>
        <dbReference type="SAM" id="SignalP"/>
    </source>
</evidence>
<name>A0A3L7E1V7_9GAMM</name>
<dbReference type="AlphaFoldDB" id="A0A3L7E1V7"/>
<dbReference type="Gene3D" id="2.30.30.40">
    <property type="entry name" value="SH3 Domains"/>
    <property type="match status" value="1"/>
</dbReference>
<dbReference type="OrthoDB" id="9790951at2"/>
<evidence type="ECO:0000313" key="11">
    <source>
        <dbReference type="Proteomes" id="UP000265509"/>
    </source>
</evidence>
<dbReference type="Pfam" id="PF08239">
    <property type="entry name" value="SH3_3"/>
    <property type="match status" value="1"/>
</dbReference>
<evidence type="ECO:0000256" key="2">
    <source>
        <dbReference type="ARBA" id="ARBA00022692"/>
    </source>
</evidence>
<evidence type="ECO:0000259" key="9">
    <source>
        <dbReference type="PROSITE" id="PS51781"/>
    </source>
</evidence>
<dbReference type="PROSITE" id="PS51781">
    <property type="entry name" value="SH3B"/>
    <property type="match status" value="1"/>
</dbReference>
<dbReference type="NCBIfam" id="TIGR04211">
    <property type="entry name" value="SH3_and_anchor"/>
    <property type="match status" value="1"/>
</dbReference>
<keyword evidence="3 8" id="KW-0732">Signal</keyword>
<organism evidence="10 11">
    <name type="scientific">Seongchinamella sediminis</name>
    <dbReference type="NCBI Taxonomy" id="2283635"/>
    <lineage>
        <taxon>Bacteria</taxon>
        <taxon>Pseudomonadati</taxon>
        <taxon>Pseudomonadota</taxon>
        <taxon>Gammaproteobacteria</taxon>
        <taxon>Cellvibrionales</taxon>
        <taxon>Halieaceae</taxon>
        <taxon>Seongchinamella</taxon>
    </lineage>
</organism>
<feature type="chain" id="PRO_5018286846" evidence="8">
    <location>
        <begin position="21"/>
        <end position="223"/>
    </location>
</feature>
<keyword evidence="4 7" id="KW-1133">Transmembrane helix</keyword>
<feature type="coiled-coil region" evidence="6">
    <location>
        <begin position="93"/>
        <end position="127"/>
    </location>
</feature>
<feature type="signal peptide" evidence="8">
    <location>
        <begin position="1"/>
        <end position="20"/>
    </location>
</feature>